<feature type="transmembrane region" description="Helical" evidence="1">
    <location>
        <begin position="184"/>
        <end position="203"/>
    </location>
</feature>
<feature type="transmembrane region" description="Helical" evidence="1">
    <location>
        <begin position="12"/>
        <end position="33"/>
    </location>
</feature>
<accession>A0A2T5C660</accession>
<evidence type="ECO:0000259" key="2">
    <source>
        <dbReference type="Pfam" id="PF02517"/>
    </source>
</evidence>
<keyword evidence="4" id="KW-1185">Reference proteome</keyword>
<dbReference type="GO" id="GO:0004175">
    <property type="term" value="F:endopeptidase activity"/>
    <property type="evidence" value="ECO:0007669"/>
    <property type="project" value="UniProtKB-ARBA"/>
</dbReference>
<dbReference type="GO" id="GO:0080120">
    <property type="term" value="P:CAAX-box protein maturation"/>
    <property type="evidence" value="ECO:0007669"/>
    <property type="project" value="UniProtKB-ARBA"/>
</dbReference>
<evidence type="ECO:0000313" key="3">
    <source>
        <dbReference type="EMBL" id="PTN10441.1"/>
    </source>
</evidence>
<dbReference type="EMBL" id="QAAD01000001">
    <property type="protein sequence ID" value="PTN10441.1"/>
    <property type="molecule type" value="Genomic_DNA"/>
</dbReference>
<proteinExistence type="predicted"/>
<evidence type="ECO:0000313" key="4">
    <source>
        <dbReference type="Proteomes" id="UP000243525"/>
    </source>
</evidence>
<feature type="transmembrane region" description="Helical" evidence="1">
    <location>
        <begin position="93"/>
        <end position="113"/>
    </location>
</feature>
<gene>
    <name evidence="3" type="ORF">C8N47_10189</name>
</gene>
<dbReference type="PANTHER" id="PTHR39430:SF1">
    <property type="entry name" value="PROTEASE"/>
    <property type="match status" value="1"/>
</dbReference>
<dbReference type="Proteomes" id="UP000243525">
    <property type="component" value="Unassembled WGS sequence"/>
</dbReference>
<sequence>MNSESQSKSAGWGRCLLFAVAFFVFVGLSEAIGMLLVDAPFDMKVPLSENQRLIIRIFSVCGLLLQMVVFSRFIDQEPFRVFGFNSRFSKSEFFYAMVAVLMIFTVGFSSLYVTGQLTIGGINWRNDSILQSVLFFLLVAFEEELLFRGYLLKNLLQSTTEPVALVVSSITFALLHLMNPNIDWIGFVNLVLAGLFLGIAWLYRRNLWLPVTIHFFWNFIQTHLGFEVSGNPNYSILVTAVPSQSIWNGGKFGFEGSIICVVLQLLTVVLFWMLYRKRKASELKFVNLPQ</sequence>
<organism evidence="3 4">
    <name type="scientific">Mangrovibacterium marinum</name>
    <dbReference type="NCBI Taxonomy" id="1639118"/>
    <lineage>
        <taxon>Bacteria</taxon>
        <taxon>Pseudomonadati</taxon>
        <taxon>Bacteroidota</taxon>
        <taxon>Bacteroidia</taxon>
        <taxon>Marinilabiliales</taxon>
        <taxon>Prolixibacteraceae</taxon>
        <taxon>Mangrovibacterium</taxon>
    </lineage>
</organism>
<dbReference type="AlphaFoldDB" id="A0A2T5C660"/>
<feature type="transmembrane region" description="Helical" evidence="1">
    <location>
        <begin position="163"/>
        <end position="178"/>
    </location>
</feature>
<evidence type="ECO:0000256" key="1">
    <source>
        <dbReference type="SAM" id="Phobius"/>
    </source>
</evidence>
<dbReference type="PANTHER" id="PTHR39430">
    <property type="entry name" value="MEMBRANE-ASSOCIATED PROTEASE-RELATED"/>
    <property type="match status" value="1"/>
</dbReference>
<feature type="transmembrane region" description="Helical" evidence="1">
    <location>
        <begin position="53"/>
        <end position="73"/>
    </location>
</feature>
<feature type="transmembrane region" description="Helical" evidence="1">
    <location>
        <begin position="256"/>
        <end position="275"/>
    </location>
</feature>
<keyword evidence="1" id="KW-1133">Transmembrane helix</keyword>
<reference evidence="3 4" key="1">
    <citation type="submission" date="2018-04" db="EMBL/GenBank/DDBJ databases">
        <title>Genomic Encyclopedia of Archaeal and Bacterial Type Strains, Phase II (KMG-II): from individual species to whole genera.</title>
        <authorList>
            <person name="Goeker M."/>
        </authorList>
    </citation>
    <scope>NUCLEOTIDE SEQUENCE [LARGE SCALE GENOMIC DNA]</scope>
    <source>
        <strain evidence="3 4">DSM 28823</strain>
    </source>
</reference>
<keyword evidence="1" id="KW-0812">Transmembrane</keyword>
<feature type="domain" description="CAAX prenyl protease 2/Lysostaphin resistance protein A-like" evidence="2">
    <location>
        <begin position="128"/>
        <end position="220"/>
    </location>
</feature>
<protein>
    <recommendedName>
        <fullName evidence="2">CAAX prenyl protease 2/Lysostaphin resistance protein A-like domain-containing protein</fullName>
    </recommendedName>
</protein>
<dbReference type="Pfam" id="PF02517">
    <property type="entry name" value="Rce1-like"/>
    <property type="match status" value="1"/>
</dbReference>
<keyword evidence="1" id="KW-0472">Membrane</keyword>
<dbReference type="InterPro" id="IPR003675">
    <property type="entry name" value="Rce1/LyrA-like_dom"/>
</dbReference>
<comment type="caution">
    <text evidence="3">The sequence shown here is derived from an EMBL/GenBank/DDBJ whole genome shotgun (WGS) entry which is preliminary data.</text>
</comment>
<name>A0A2T5C660_9BACT</name>